<feature type="transmembrane region" description="Helical" evidence="1">
    <location>
        <begin position="76"/>
        <end position="96"/>
    </location>
</feature>
<organism evidence="2 3">
    <name type="scientific">Streptomyces abyssalis</name>
    <dbReference type="NCBI Taxonomy" id="933944"/>
    <lineage>
        <taxon>Bacteria</taxon>
        <taxon>Bacillati</taxon>
        <taxon>Actinomycetota</taxon>
        <taxon>Actinomycetes</taxon>
        <taxon>Kitasatosporales</taxon>
        <taxon>Streptomycetaceae</taxon>
        <taxon>Streptomyces</taxon>
    </lineage>
</organism>
<evidence type="ECO:0000313" key="2">
    <source>
        <dbReference type="EMBL" id="OEU90489.1"/>
    </source>
</evidence>
<feature type="transmembrane region" description="Helical" evidence="1">
    <location>
        <begin position="128"/>
        <end position="150"/>
    </location>
</feature>
<evidence type="ECO:0000313" key="3">
    <source>
        <dbReference type="Proteomes" id="UP000176087"/>
    </source>
</evidence>
<sequence length="167" mass="16512">MPGLQVPPAPPPAVRAAFTLWATAVAAGVFETALAVGGSVGGSVGSTAEIAGGLAVRGAVFTAAILVALRMRRGHGWARIALTLGLGVVGTASMVVEPVHALAQGSSTIGEELAQAGAMDLAFGACRVLHVAAVLSAVVLMFLPAANGYFRRSRSGRAVPAGSGTQA</sequence>
<evidence type="ECO:0008006" key="4">
    <source>
        <dbReference type="Google" id="ProtNLM"/>
    </source>
</evidence>
<dbReference type="AlphaFoldDB" id="A0A1E7JQC8"/>
<keyword evidence="1" id="KW-1133">Transmembrane helix</keyword>
<reference evidence="2 3" key="1">
    <citation type="journal article" date="2016" name="Front. Microbiol.">
        <title>Comparative Genomics Analysis of Streptomyces Species Reveals Their Adaptation to the Marine Environment and Their Diversity at the Genomic Level.</title>
        <authorList>
            <person name="Tian X."/>
            <person name="Zhang Z."/>
            <person name="Yang T."/>
            <person name="Chen M."/>
            <person name="Li J."/>
            <person name="Chen F."/>
            <person name="Yang J."/>
            <person name="Li W."/>
            <person name="Zhang B."/>
            <person name="Zhang Z."/>
            <person name="Wu J."/>
            <person name="Zhang C."/>
            <person name="Long L."/>
            <person name="Xiao J."/>
        </authorList>
    </citation>
    <scope>NUCLEOTIDE SEQUENCE [LARGE SCALE GENOMIC DNA]</scope>
    <source>
        <strain evidence="2 3">SCSIO 10390</strain>
    </source>
</reference>
<protein>
    <recommendedName>
        <fullName evidence="4">DUF4149 domain-containing protein</fullName>
    </recommendedName>
</protein>
<accession>A0A1E7JQC8</accession>
<keyword evidence="1" id="KW-0472">Membrane</keyword>
<proteinExistence type="predicted"/>
<feature type="transmembrane region" description="Helical" evidence="1">
    <location>
        <begin position="50"/>
        <end position="69"/>
    </location>
</feature>
<gene>
    <name evidence="2" type="ORF">AN215_13720</name>
</gene>
<comment type="caution">
    <text evidence="2">The sequence shown here is derived from an EMBL/GenBank/DDBJ whole genome shotgun (WGS) entry which is preliminary data.</text>
</comment>
<keyword evidence="1" id="KW-0812">Transmembrane</keyword>
<dbReference type="EMBL" id="LJGT01000038">
    <property type="protein sequence ID" value="OEU90489.1"/>
    <property type="molecule type" value="Genomic_DNA"/>
</dbReference>
<keyword evidence="3" id="KW-1185">Reference proteome</keyword>
<feature type="transmembrane region" description="Helical" evidence="1">
    <location>
        <begin position="12"/>
        <end position="30"/>
    </location>
</feature>
<name>A0A1E7JQC8_9ACTN</name>
<dbReference type="Proteomes" id="UP000176087">
    <property type="component" value="Unassembled WGS sequence"/>
</dbReference>
<evidence type="ECO:0000256" key="1">
    <source>
        <dbReference type="SAM" id="Phobius"/>
    </source>
</evidence>